<reference evidence="6" key="1">
    <citation type="journal article" date="2018" name="Genome Res.">
        <title>The genomic architecture and molecular evolution of ant odorant receptors.</title>
        <authorList>
            <person name="McKenzie S.K."/>
            <person name="Kronauer D.J.C."/>
        </authorList>
    </citation>
    <scope>NUCLEOTIDE SEQUENCE [LARGE SCALE GENOMIC DNA]</scope>
    <source>
        <strain evidence="6">Clonal line C1</strain>
    </source>
</reference>
<proteinExistence type="inferred from homology"/>
<keyword evidence="5" id="KW-0206">Cytoskeleton</keyword>
<organism evidence="6">
    <name type="scientific">Ooceraea biroi</name>
    <name type="common">Clonal raider ant</name>
    <name type="synonym">Cerapachys biroi</name>
    <dbReference type="NCBI Taxonomy" id="2015173"/>
    <lineage>
        <taxon>Eukaryota</taxon>
        <taxon>Metazoa</taxon>
        <taxon>Ecdysozoa</taxon>
        <taxon>Arthropoda</taxon>
        <taxon>Hexapoda</taxon>
        <taxon>Insecta</taxon>
        <taxon>Pterygota</taxon>
        <taxon>Neoptera</taxon>
        <taxon>Endopterygota</taxon>
        <taxon>Hymenoptera</taxon>
        <taxon>Apocrita</taxon>
        <taxon>Aculeata</taxon>
        <taxon>Formicoidea</taxon>
        <taxon>Formicidae</taxon>
        <taxon>Dorylinae</taxon>
        <taxon>Ooceraea</taxon>
    </lineage>
</organism>
<protein>
    <recommendedName>
        <fullName evidence="3">KIF-binding protein</fullName>
    </recommendedName>
</protein>
<dbReference type="EMBL" id="QOIP01000008">
    <property type="protein sequence ID" value="RLU19630.1"/>
    <property type="molecule type" value="Genomic_DNA"/>
</dbReference>
<dbReference type="Pfam" id="PF12309">
    <property type="entry name" value="KBP_C"/>
    <property type="match status" value="1"/>
</dbReference>
<evidence type="ECO:0000313" key="6">
    <source>
        <dbReference type="EMBL" id="RLU19630.1"/>
    </source>
</evidence>
<gene>
    <name evidence="6" type="ORF">DMN91_008187</name>
</gene>
<dbReference type="OrthoDB" id="7554758at2759"/>
<comment type="similarity">
    <text evidence="2">Belongs to the KIF-binding protein family.</text>
</comment>
<comment type="subcellular location">
    <subcellularLocation>
        <location evidence="1">Cytoplasm</location>
        <location evidence="1">Cytoskeleton</location>
    </subcellularLocation>
</comment>
<dbReference type="PANTHER" id="PTHR46321">
    <property type="entry name" value="KIF1-BINDING PROTEIN"/>
    <property type="match status" value="1"/>
</dbReference>
<evidence type="ECO:0000256" key="1">
    <source>
        <dbReference type="ARBA" id="ARBA00004245"/>
    </source>
</evidence>
<sequence>MGELRYCIYCGITTQHRKRRRRRRSTVGKSLDKGSMAMKYEFERWSSNHLQPMVKLQEMWKDFYIAWLRQEFKPEEKPILSAENLGISDVFWEMLTLSYKVAVLHKRKQLSGETSDSVRAITNKLDELYKDGASSKDVRYNDVVALATAYCNMATVYKNYTVKAQLAFALFYLKRSLGLLTAREADRSTILIVMRASVLLNTILCHLNESELVDKPCPFLDTAVTAYLKYTQNEDMLPPTTVCLVTLDFEDEEELNSNVSLLVLYSKLLSQMHRKYVVSPWNKNSFIKAMHNIVKVGAMTHSFRNKIPWACGLVELARYFALHHRFTEMRDHLAVAQYIMNEYRVDRGYLESSQSSQSSGHSSCDTNDDNFNEVFGSMAQSWGIYASSLLLASTYKLRYKKGRKGNGSTSVTLRRRQMCKPLLFTDFEETFEHITSDITDKLVTSVDDAEKLIAFGLRWFETAKDYFLNTQIPENMIFLEITSDVNIMLKCLTYYETDRSEQIKIHRQRIDLLENAGKACKALTTKQEMNAFALTHIRLMLAYSNLLDSLTEEMKTNNTSIKTMPEIKRLVSAMGNSKQIFIAGLKATLKILNIKS</sequence>
<dbReference type="InterPro" id="IPR022083">
    <property type="entry name" value="KBP"/>
</dbReference>
<evidence type="ECO:0000256" key="3">
    <source>
        <dbReference type="ARBA" id="ARBA00016840"/>
    </source>
</evidence>
<accession>A0A3L8DGQ6</accession>
<dbReference type="Proteomes" id="UP000279307">
    <property type="component" value="Chromosome 8"/>
</dbReference>
<dbReference type="PANTHER" id="PTHR46321:SF1">
    <property type="entry name" value="KIF-BINDING PROTEIN"/>
    <property type="match status" value="1"/>
</dbReference>
<keyword evidence="4" id="KW-0963">Cytoplasm</keyword>
<evidence type="ECO:0000256" key="2">
    <source>
        <dbReference type="ARBA" id="ARBA00010305"/>
    </source>
</evidence>
<comment type="caution">
    <text evidence="6">The sequence shown here is derived from an EMBL/GenBank/DDBJ whole genome shotgun (WGS) entry which is preliminary data.</text>
</comment>
<evidence type="ECO:0000256" key="4">
    <source>
        <dbReference type="ARBA" id="ARBA00022490"/>
    </source>
</evidence>
<evidence type="ECO:0000256" key="5">
    <source>
        <dbReference type="ARBA" id="ARBA00023212"/>
    </source>
</evidence>
<name>A0A3L8DGQ6_OOCBI</name>
<dbReference type="AlphaFoldDB" id="A0A3L8DGQ6"/>
<reference evidence="6" key="2">
    <citation type="submission" date="2018-07" db="EMBL/GenBank/DDBJ databases">
        <authorList>
            <person name="Mckenzie S.K."/>
            <person name="Kronauer D.J.C."/>
        </authorList>
    </citation>
    <scope>NUCLEOTIDE SEQUENCE</scope>
    <source>
        <strain evidence="6">Clonal line C1</strain>
    </source>
</reference>
<dbReference type="GO" id="GO:0005856">
    <property type="term" value="C:cytoskeleton"/>
    <property type="evidence" value="ECO:0007669"/>
    <property type="project" value="UniProtKB-SubCell"/>
</dbReference>